<organism evidence="7 8">
    <name type="scientific">Nocardia tenerifensis</name>
    <dbReference type="NCBI Taxonomy" id="228006"/>
    <lineage>
        <taxon>Bacteria</taxon>
        <taxon>Bacillati</taxon>
        <taxon>Actinomycetota</taxon>
        <taxon>Actinomycetes</taxon>
        <taxon>Mycobacteriales</taxon>
        <taxon>Nocardiaceae</taxon>
        <taxon>Nocardia</taxon>
    </lineage>
</organism>
<dbReference type="PROSITE" id="PS52004">
    <property type="entry name" value="KS3_2"/>
    <property type="match status" value="1"/>
</dbReference>
<dbReference type="InterPro" id="IPR016039">
    <property type="entry name" value="Thiolase-like"/>
</dbReference>
<evidence type="ECO:0000256" key="5">
    <source>
        <dbReference type="RuleBase" id="RU003694"/>
    </source>
</evidence>
<keyword evidence="4" id="KW-0443">Lipid metabolism</keyword>
<dbReference type="CDD" id="cd00834">
    <property type="entry name" value="KAS_I_II"/>
    <property type="match status" value="1"/>
</dbReference>
<evidence type="ECO:0000259" key="6">
    <source>
        <dbReference type="PROSITE" id="PS52004"/>
    </source>
</evidence>
<dbReference type="PROSITE" id="PS00606">
    <property type="entry name" value="KS3_1"/>
    <property type="match status" value="1"/>
</dbReference>
<name>A0A318KH98_9NOCA</name>
<dbReference type="InterPro" id="IPR018201">
    <property type="entry name" value="Ketoacyl_synth_AS"/>
</dbReference>
<evidence type="ECO:0000256" key="3">
    <source>
        <dbReference type="ARBA" id="ARBA00022679"/>
    </source>
</evidence>
<evidence type="ECO:0000313" key="7">
    <source>
        <dbReference type="EMBL" id="PXX71553.1"/>
    </source>
</evidence>
<dbReference type="RefSeq" id="WP_169335857.1">
    <property type="nucleotide sequence ID" value="NZ_QJKF01000001.1"/>
</dbReference>
<reference evidence="7 8" key="1">
    <citation type="submission" date="2018-05" db="EMBL/GenBank/DDBJ databases">
        <title>Genomic Encyclopedia of Type Strains, Phase IV (KMG-IV): sequencing the most valuable type-strain genomes for metagenomic binning, comparative biology and taxonomic classification.</title>
        <authorList>
            <person name="Goeker M."/>
        </authorList>
    </citation>
    <scope>NUCLEOTIDE SEQUENCE [LARGE SCALE GENOMIC DNA]</scope>
    <source>
        <strain evidence="7 8">DSM 44704</strain>
    </source>
</reference>
<dbReference type="InterPro" id="IPR020841">
    <property type="entry name" value="PKS_Beta-ketoAc_synthase_dom"/>
</dbReference>
<evidence type="ECO:0000256" key="2">
    <source>
        <dbReference type="ARBA" id="ARBA00008467"/>
    </source>
</evidence>
<comment type="pathway">
    <text evidence="1">Lipid metabolism; mycolic acid biosynthesis.</text>
</comment>
<protein>
    <submittedName>
        <fullName evidence="7">Act minimal PKS ketosynthase (KS/KS alpha)/minimal PKS ketosynthase (KS/KS alpha)</fullName>
    </submittedName>
</protein>
<evidence type="ECO:0000256" key="4">
    <source>
        <dbReference type="ARBA" id="ARBA00023160"/>
    </source>
</evidence>
<comment type="similarity">
    <text evidence="2 5">Belongs to the thiolase-like superfamily. Beta-ketoacyl-ACP synthases family.</text>
</comment>
<dbReference type="AlphaFoldDB" id="A0A318KH98"/>
<dbReference type="SUPFAM" id="SSF53901">
    <property type="entry name" value="Thiolase-like"/>
    <property type="match status" value="2"/>
</dbReference>
<evidence type="ECO:0000313" key="8">
    <source>
        <dbReference type="Proteomes" id="UP000247569"/>
    </source>
</evidence>
<dbReference type="UniPathway" id="UPA00915"/>
<dbReference type="PANTHER" id="PTHR11712">
    <property type="entry name" value="POLYKETIDE SYNTHASE-RELATED"/>
    <property type="match status" value="1"/>
</dbReference>
<dbReference type="InterPro" id="IPR000794">
    <property type="entry name" value="Beta-ketoacyl_synthase"/>
</dbReference>
<dbReference type="GO" id="GO:0005829">
    <property type="term" value="C:cytosol"/>
    <property type="evidence" value="ECO:0007669"/>
    <property type="project" value="TreeGrafter"/>
</dbReference>
<dbReference type="Pfam" id="PF00109">
    <property type="entry name" value="ketoacyl-synt"/>
    <property type="match status" value="1"/>
</dbReference>
<dbReference type="Gene3D" id="3.40.47.10">
    <property type="match status" value="2"/>
</dbReference>
<dbReference type="Pfam" id="PF02801">
    <property type="entry name" value="Ketoacyl-synt_C"/>
    <property type="match status" value="1"/>
</dbReference>
<keyword evidence="4" id="KW-0276">Fatty acid metabolism</keyword>
<dbReference type="GO" id="GO:0004315">
    <property type="term" value="F:3-oxoacyl-[acyl-carrier-protein] synthase activity"/>
    <property type="evidence" value="ECO:0007669"/>
    <property type="project" value="InterPro"/>
</dbReference>
<keyword evidence="8" id="KW-1185">Reference proteome</keyword>
<sequence>MRAVITGIGVVAPNGQEPEEFWDNVMRGEVRIEDEPLMTALGLRCHGVARVDDFDLADTWSPREADELAGLGRFVQLGATAARKAMEDSGLPAAGADLCGGAAIFASAVGGAPEMQEMYERATVNSLPPILPRRMSPATYDSIFLDYVPGLLAERYGLNGMTTTLTTGCTAGLDALGLAFDLVRNGEAPFVLAGAGESPLNGLSYATLDVIGCLSRAEGPVERASRPFDIGRAGFVISEGAAFVVLEERAHALARGAHIYAEVRGFGSTSNAKHMTDLDSTGASMVRTIDAALADCGVDRAAIDYINAHGSSTPQNDLFETNAFKTVFGPRAYQIPISSLKSMIGHSLSSASLMAVIATLGAIDRQTVPPTANYREPDPECDLDYVVDAARPATVETAMVVASGFGGIHSAAVLERVT</sequence>
<proteinExistence type="inferred from homology"/>
<feature type="domain" description="Ketosynthase family 3 (KS3)" evidence="6">
    <location>
        <begin position="1"/>
        <end position="416"/>
    </location>
</feature>
<dbReference type="InterPro" id="IPR014030">
    <property type="entry name" value="Ketoacyl_synth_N"/>
</dbReference>
<dbReference type="GO" id="GO:0006633">
    <property type="term" value="P:fatty acid biosynthetic process"/>
    <property type="evidence" value="ECO:0007669"/>
    <property type="project" value="UniProtKB-KW"/>
</dbReference>
<keyword evidence="4" id="KW-0275">Fatty acid biosynthesis</keyword>
<evidence type="ECO:0000256" key="1">
    <source>
        <dbReference type="ARBA" id="ARBA00004796"/>
    </source>
</evidence>
<dbReference type="SMART" id="SM00825">
    <property type="entry name" value="PKS_KS"/>
    <property type="match status" value="1"/>
</dbReference>
<comment type="caution">
    <text evidence="7">The sequence shown here is derived from an EMBL/GenBank/DDBJ whole genome shotgun (WGS) entry which is preliminary data.</text>
</comment>
<keyword evidence="3 5" id="KW-0808">Transferase</keyword>
<dbReference type="Proteomes" id="UP000247569">
    <property type="component" value="Unassembled WGS sequence"/>
</dbReference>
<dbReference type="PANTHER" id="PTHR11712:SF336">
    <property type="entry name" value="3-OXOACYL-[ACYL-CARRIER-PROTEIN] SYNTHASE, MITOCHONDRIAL"/>
    <property type="match status" value="1"/>
</dbReference>
<dbReference type="InterPro" id="IPR014031">
    <property type="entry name" value="Ketoacyl_synth_C"/>
</dbReference>
<dbReference type="EMBL" id="QJKF01000001">
    <property type="protein sequence ID" value="PXX71553.1"/>
    <property type="molecule type" value="Genomic_DNA"/>
</dbReference>
<keyword evidence="4" id="KW-0444">Lipid biosynthesis</keyword>
<accession>A0A318KH98</accession>
<gene>
    <name evidence="7" type="ORF">DFR70_101987</name>
</gene>